<feature type="transmembrane region" description="Helical" evidence="1">
    <location>
        <begin position="271"/>
        <end position="294"/>
    </location>
</feature>
<evidence type="ECO:0000256" key="1">
    <source>
        <dbReference type="SAM" id="Phobius"/>
    </source>
</evidence>
<evidence type="ECO:0000259" key="2">
    <source>
        <dbReference type="Pfam" id="PF04235"/>
    </source>
</evidence>
<keyword evidence="1" id="KW-0472">Membrane</keyword>
<evidence type="ECO:0000313" key="4">
    <source>
        <dbReference type="Proteomes" id="UP000215002"/>
    </source>
</evidence>
<organism evidence="3 4">
    <name type="scientific">Mucilaginibacter xinganensis</name>
    <dbReference type="NCBI Taxonomy" id="1234841"/>
    <lineage>
        <taxon>Bacteria</taxon>
        <taxon>Pseudomonadati</taxon>
        <taxon>Bacteroidota</taxon>
        <taxon>Sphingobacteriia</taxon>
        <taxon>Sphingobacteriales</taxon>
        <taxon>Sphingobacteriaceae</taxon>
        <taxon>Mucilaginibacter</taxon>
    </lineage>
</organism>
<sequence>MTLTDFAPVSFNKRVPIVDMLRGWALLGVVLMNYSDFFSMGAPDNYKPDVFNNILLTGGSILFASKSWTLLSFLFGYGFAVLMQNTANKGIDTNSFFLKRMFWLFVIAFFNSMFFFGDILKDYAFLGIILLMFQKCSVKTSLYIAALLFLLIPLVTSLVINFTGPASFGILAPYFPLYKSHSLLQIFWFGLLGTWKGQVINLNCTGTVHTVMFCCFMMGLAAKKAAFFENIMVNKRAVIKIWAVSLALLIVIIILNLSLRKPALIAKYYNPDYWVVLVTMTFTTASLCWLYVAGALKTFFAAMQSIGKMTLTNYIMQNVISIFLFSGFGFGLALTQRIAAVWYYLIALLVYVLQVYLSKWWLKYNYYGPVEWLWRQLSYGKRLGIKIKN</sequence>
<keyword evidence="1" id="KW-0812">Transmembrane</keyword>
<dbReference type="PANTHER" id="PTHR30590">
    <property type="entry name" value="INNER MEMBRANE PROTEIN"/>
    <property type="match status" value="1"/>
</dbReference>
<protein>
    <recommendedName>
        <fullName evidence="2">DUF418 domain-containing protein</fullName>
    </recommendedName>
</protein>
<dbReference type="InterPro" id="IPR007349">
    <property type="entry name" value="DUF418"/>
</dbReference>
<gene>
    <name evidence="3" type="ORF">MuYL_1574</name>
</gene>
<evidence type="ECO:0000313" key="3">
    <source>
        <dbReference type="EMBL" id="ASU33472.1"/>
    </source>
</evidence>
<keyword evidence="4" id="KW-1185">Reference proteome</keyword>
<feature type="transmembrane region" description="Helical" evidence="1">
    <location>
        <begin position="341"/>
        <end position="362"/>
    </location>
</feature>
<proteinExistence type="predicted"/>
<feature type="transmembrane region" description="Helical" evidence="1">
    <location>
        <begin position="199"/>
        <end position="221"/>
    </location>
</feature>
<feature type="transmembrane region" description="Helical" evidence="1">
    <location>
        <begin position="20"/>
        <end position="42"/>
    </location>
</feature>
<feature type="domain" description="DUF418" evidence="2">
    <location>
        <begin position="224"/>
        <end position="381"/>
    </location>
</feature>
<feature type="transmembrane region" description="Helical" evidence="1">
    <location>
        <begin position="314"/>
        <end position="334"/>
    </location>
</feature>
<dbReference type="AlphaFoldDB" id="A0A223NUC1"/>
<dbReference type="RefSeq" id="WP_094569925.1">
    <property type="nucleotide sequence ID" value="NZ_CP022743.1"/>
</dbReference>
<feature type="transmembrane region" description="Helical" evidence="1">
    <location>
        <begin position="54"/>
        <end position="81"/>
    </location>
</feature>
<feature type="transmembrane region" description="Helical" evidence="1">
    <location>
        <begin position="101"/>
        <end position="120"/>
    </location>
</feature>
<dbReference type="KEGG" id="muc:MuYL_1574"/>
<dbReference type="Proteomes" id="UP000215002">
    <property type="component" value="Chromosome"/>
</dbReference>
<feature type="transmembrane region" description="Helical" evidence="1">
    <location>
        <begin position="174"/>
        <end position="192"/>
    </location>
</feature>
<dbReference type="PANTHER" id="PTHR30590:SF3">
    <property type="entry name" value="HYPOTHETICAL MEMBRANE SPANNING PROTEIN"/>
    <property type="match status" value="1"/>
</dbReference>
<dbReference type="EMBL" id="CP022743">
    <property type="protein sequence ID" value="ASU33472.1"/>
    <property type="molecule type" value="Genomic_DNA"/>
</dbReference>
<dbReference type="InterPro" id="IPR052529">
    <property type="entry name" value="Bact_Transport_Assoc"/>
</dbReference>
<feature type="transmembrane region" description="Helical" evidence="1">
    <location>
        <begin position="241"/>
        <end position="259"/>
    </location>
</feature>
<dbReference type="Pfam" id="PF04235">
    <property type="entry name" value="DUF418"/>
    <property type="match status" value="1"/>
</dbReference>
<dbReference type="OrthoDB" id="9807744at2"/>
<accession>A0A223NUC1</accession>
<reference evidence="3 4" key="1">
    <citation type="submission" date="2017-08" db="EMBL/GenBank/DDBJ databases">
        <title>Complete genome sequence of Mucilaginibacter sp. strain BJC16-A31.</title>
        <authorList>
            <consortium name="Henan University of Science and Technology"/>
            <person name="You X."/>
        </authorList>
    </citation>
    <scope>NUCLEOTIDE SEQUENCE [LARGE SCALE GENOMIC DNA]</scope>
    <source>
        <strain evidence="3 4">BJC16-A31</strain>
    </source>
</reference>
<name>A0A223NUC1_9SPHI</name>
<keyword evidence="1" id="KW-1133">Transmembrane helix</keyword>
<feature type="transmembrane region" description="Helical" evidence="1">
    <location>
        <begin position="141"/>
        <end position="162"/>
    </location>
</feature>